<gene>
    <name evidence="1" type="ORF">PAXINDRAFT_21371</name>
</gene>
<protein>
    <submittedName>
        <fullName evidence="1">Uncharacterized protein</fullName>
    </submittedName>
</protein>
<dbReference type="AlphaFoldDB" id="A0A0C9STD4"/>
<reference evidence="1 2" key="1">
    <citation type="submission" date="2014-06" db="EMBL/GenBank/DDBJ databases">
        <authorList>
            <consortium name="DOE Joint Genome Institute"/>
            <person name="Kuo A."/>
            <person name="Kohler A."/>
            <person name="Nagy L.G."/>
            <person name="Floudas D."/>
            <person name="Copeland A."/>
            <person name="Barry K.W."/>
            <person name="Cichocki N."/>
            <person name="Veneault-Fourrey C."/>
            <person name="LaButti K."/>
            <person name="Lindquist E.A."/>
            <person name="Lipzen A."/>
            <person name="Lundell T."/>
            <person name="Morin E."/>
            <person name="Murat C."/>
            <person name="Sun H."/>
            <person name="Tunlid A."/>
            <person name="Henrissat B."/>
            <person name="Grigoriev I.V."/>
            <person name="Hibbett D.S."/>
            <person name="Martin F."/>
            <person name="Nordberg H.P."/>
            <person name="Cantor M.N."/>
            <person name="Hua S.X."/>
        </authorList>
    </citation>
    <scope>NUCLEOTIDE SEQUENCE [LARGE SCALE GENOMIC DNA]</scope>
    <source>
        <strain evidence="1 2">ATCC 200175</strain>
    </source>
</reference>
<evidence type="ECO:0000313" key="2">
    <source>
        <dbReference type="Proteomes" id="UP000053647"/>
    </source>
</evidence>
<dbReference type="EMBL" id="KN821036">
    <property type="protein sequence ID" value="KIJ05355.1"/>
    <property type="molecule type" value="Genomic_DNA"/>
</dbReference>
<dbReference type="OrthoDB" id="2677050at2759"/>
<dbReference type="HOGENOM" id="CLU_2237411_0_0_1"/>
<dbReference type="Proteomes" id="UP000053647">
    <property type="component" value="Unassembled WGS sequence"/>
</dbReference>
<name>A0A0C9STD4_PAXIN</name>
<accession>A0A0C9STD4</accession>
<proteinExistence type="predicted"/>
<sequence length="105" mass="11344">MSVVHDVVHVFSAMQHHPELATMTYLNLHTFIRCASHLKDDILQPQPHTVFVIVAPAVLPLSITGILASVSVPPALPMPSSGRVSPDITHIYQITCPSTGVVMIT</sequence>
<organism evidence="1 2">
    <name type="scientific">Paxillus involutus ATCC 200175</name>
    <dbReference type="NCBI Taxonomy" id="664439"/>
    <lineage>
        <taxon>Eukaryota</taxon>
        <taxon>Fungi</taxon>
        <taxon>Dikarya</taxon>
        <taxon>Basidiomycota</taxon>
        <taxon>Agaricomycotina</taxon>
        <taxon>Agaricomycetes</taxon>
        <taxon>Agaricomycetidae</taxon>
        <taxon>Boletales</taxon>
        <taxon>Paxilineae</taxon>
        <taxon>Paxillaceae</taxon>
        <taxon>Paxillus</taxon>
    </lineage>
</organism>
<keyword evidence="2" id="KW-1185">Reference proteome</keyword>
<evidence type="ECO:0000313" key="1">
    <source>
        <dbReference type="EMBL" id="KIJ05355.1"/>
    </source>
</evidence>
<reference evidence="2" key="2">
    <citation type="submission" date="2015-01" db="EMBL/GenBank/DDBJ databases">
        <title>Evolutionary Origins and Diversification of the Mycorrhizal Mutualists.</title>
        <authorList>
            <consortium name="DOE Joint Genome Institute"/>
            <consortium name="Mycorrhizal Genomics Consortium"/>
            <person name="Kohler A."/>
            <person name="Kuo A."/>
            <person name="Nagy L.G."/>
            <person name="Floudas D."/>
            <person name="Copeland A."/>
            <person name="Barry K.W."/>
            <person name="Cichocki N."/>
            <person name="Veneault-Fourrey C."/>
            <person name="LaButti K."/>
            <person name="Lindquist E.A."/>
            <person name="Lipzen A."/>
            <person name="Lundell T."/>
            <person name="Morin E."/>
            <person name="Murat C."/>
            <person name="Riley R."/>
            <person name="Ohm R."/>
            <person name="Sun H."/>
            <person name="Tunlid A."/>
            <person name="Henrissat B."/>
            <person name="Grigoriev I.V."/>
            <person name="Hibbett D.S."/>
            <person name="Martin F."/>
        </authorList>
    </citation>
    <scope>NUCLEOTIDE SEQUENCE [LARGE SCALE GENOMIC DNA]</scope>
    <source>
        <strain evidence="2">ATCC 200175</strain>
    </source>
</reference>